<organism evidence="6 7">
    <name type="scientific">Rhinolophus ferrumequinum</name>
    <name type="common">Greater horseshoe bat</name>
    <dbReference type="NCBI Taxonomy" id="59479"/>
    <lineage>
        <taxon>Eukaryota</taxon>
        <taxon>Metazoa</taxon>
        <taxon>Chordata</taxon>
        <taxon>Craniata</taxon>
        <taxon>Vertebrata</taxon>
        <taxon>Euteleostomi</taxon>
        <taxon>Mammalia</taxon>
        <taxon>Eutheria</taxon>
        <taxon>Laurasiatheria</taxon>
        <taxon>Chiroptera</taxon>
        <taxon>Yinpterochiroptera</taxon>
        <taxon>Rhinolophoidea</taxon>
        <taxon>Rhinolophidae</taxon>
        <taxon>Rhinolophinae</taxon>
        <taxon>Rhinolophus</taxon>
    </lineage>
</organism>
<keyword evidence="3" id="KW-0732">Signal</keyword>
<dbReference type="GO" id="GO:0017159">
    <property type="term" value="F:pantetheine hydrolase activity"/>
    <property type="evidence" value="ECO:0007669"/>
    <property type="project" value="TreeGrafter"/>
</dbReference>
<dbReference type="Pfam" id="PF19018">
    <property type="entry name" value="Vanin_C"/>
    <property type="match status" value="1"/>
</dbReference>
<dbReference type="SUPFAM" id="SSF56317">
    <property type="entry name" value="Carbon-nitrogen hydrolase"/>
    <property type="match status" value="1"/>
</dbReference>
<evidence type="ECO:0000313" key="5">
    <source>
        <dbReference type="EMBL" id="KAF6365633.1"/>
    </source>
</evidence>
<dbReference type="AlphaFoldDB" id="A0A671DUF3"/>
<proteinExistence type="inferred from homology"/>
<dbReference type="PANTHER" id="PTHR10609">
    <property type="entry name" value="BIOTINIDASE-RELATED"/>
    <property type="match status" value="1"/>
</dbReference>
<dbReference type="InterPro" id="IPR043957">
    <property type="entry name" value="Vanin_C"/>
</dbReference>
<feature type="chain" id="PRO_5044625276" evidence="3">
    <location>
        <begin position="23"/>
        <end position="298"/>
    </location>
</feature>
<name>A0A671DUF3_RHIFE</name>
<evidence type="ECO:0000256" key="3">
    <source>
        <dbReference type="SAM" id="SignalP"/>
    </source>
</evidence>
<sequence>MSTFSFQTSVAVFTLMTLHVSALDTFIAAVYEHAVILPNKTETPVSQDDALLLMNKNLDILESAIKQAAEQDAQIIVTPEDALYGWKFTRETIFPYLEDIPDPQTTWIPCEDPHRFGHTPIQARLSCLAKNNSIYVLANIGDKKPCNSSDSTCPANGYYQYNTNVVYNKKGKLVARYHKVCTMLKCKTTNLITCGQPVETALTRFDVFSLSGTFGTEYVFPEVLLNRIQLSPGKFAVLNDGRLVNKNGLSEPILTVSLFGRWYTKDSHSISGSTSNLATTYLLMSTLLMITLQNIMMV</sequence>
<reference evidence="6" key="5">
    <citation type="submission" date="2025-05" db="UniProtKB">
        <authorList>
            <consortium name="Ensembl"/>
        </authorList>
    </citation>
    <scope>IDENTIFICATION</scope>
</reference>
<protein>
    <submittedName>
        <fullName evidence="5 6">Vanin 2</fullName>
    </submittedName>
</protein>
<dbReference type="EMBL" id="JACAGC010000005">
    <property type="protein sequence ID" value="KAF6365633.1"/>
    <property type="molecule type" value="Genomic_DNA"/>
</dbReference>
<dbReference type="InterPro" id="IPR036526">
    <property type="entry name" value="C-N_Hydrolase_sf"/>
</dbReference>
<evidence type="ECO:0000259" key="4">
    <source>
        <dbReference type="PROSITE" id="PS50263"/>
    </source>
</evidence>
<gene>
    <name evidence="6" type="primary">VNN2</name>
    <name evidence="5" type="ORF">mRhiFer1_018186</name>
</gene>
<dbReference type="InterPro" id="IPR040154">
    <property type="entry name" value="Biotinidase/VNN"/>
</dbReference>
<keyword evidence="2" id="KW-0378">Hydrolase</keyword>
<dbReference type="Proteomes" id="UP000585614">
    <property type="component" value="Unassembled WGS sequence"/>
</dbReference>
<evidence type="ECO:0000256" key="1">
    <source>
        <dbReference type="ARBA" id="ARBA00008225"/>
    </source>
</evidence>
<keyword evidence="7" id="KW-1185">Reference proteome</keyword>
<evidence type="ECO:0000313" key="8">
    <source>
        <dbReference type="Proteomes" id="UP000585614"/>
    </source>
</evidence>
<dbReference type="Gene3D" id="3.60.110.10">
    <property type="entry name" value="Carbon-nitrogen hydrolase"/>
    <property type="match status" value="1"/>
</dbReference>
<reference evidence="6 7" key="2">
    <citation type="journal article" date="2018" name="Annu Rev Anim Biosci">
        <title>Bat Biology, Genomes, and the Bat1K Project: To Generate Chromosome-Level Genomes for All Living Bat Species.</title>
        <authorList>
            <person name="Teeling E.C."/>
            <person name="Vernes S.C."/>
            <person name="Davalos L.M."/>
            <person name="Ray D.A."/>
            <person name="Gilbert M.T.P."/>
            <person name="Myers E."/>
        </authorList>
    </citation>
    <scope>NUCLEOTIDE SEQUENCE</scope>
</reference>
<dbReference type="PANTHER" id="PTHR10609:SF15">
    <property type="entry name" value="PANTETHEINE HYDROLASE VNN2"/>
    <property type="match status" value="1"/>
</dbReference>
<feature type="signal peptide" evidence="3">
    <location>
        <begin position="1"/>
        <end position="22"/>
    </location>
</feature>
<accession>A0A671DUF3</accession>
<comment type="similarity">
    <text evidence="1">Belongs to the carbon-nitrogen hydrolase superfamily. BTD/VNN family.</text>
</comment>
<reference evidence="5 8" key="4">
    <citation type="journal article" date="2020" name="Nature">
        <title>Six reference-quality genomes reveal evolution of bat adaptations.</title>
        <authorList>
            <person name="Jebb D."/>
            <person name="Huang Z."/>
            <person name="Pippel M."/>
            <person name="Hughes G.M."/>
            <person name="Lavrichenko K."/>
            <person name="Devanna P."/>
            <person name="Winkler S."/>
            <person name="Jermiin L.S."/>
            <person name="Skirmuntt E.C."/>
            <person name="Katzourakis A."/>
            <person name="Burkitt-Gray L."/>
            <person name="Ray D.A."/>
            <person name="Sullivan K.A.M."/>
            <person name="Roscito J.G."/>
            <person name="Kirilenko B.M."/>
            <person name="Davalos L.M."/>
            <person name="Corthals A.P."/>
            <person name="Power M.L."/>
            <person name="Jones G."/>
            <person name="Ransome R.D."/>
            <person name="Dechmann D.K.N."/>
            <person name="Locatelli A.G."/>
            <person name="Puechmaille S.J."/>
            <person name="Fedrigo O."/>
            <person name="Jarvis E.D."/>
            <person name="Hiller M."/>
            <person name="Vernes S.C."/>
            <person name="Myers E.W."/>
            <person name="Teeling E.C."/>
        </authorList>
    </citation>
    <scope>NUCLEOTIDE SEQUENCE [LARGE SCALE GENOMIC DNA]</scope>
    <source>
        <strain evidence="5">MRhiFer1</strain>
        <tissue evidence="5">Lung</tissue>
    </source>
</reference>
<reference evidence="6 7" key="1">
    <citation type="journal article" date="2015" name="Annu Rev Anim Biosci">
        <title>The Genome 10K Project: a way forward.</title>
        <authorList>
            <person name="Koepfli K.P."/>
            <person name="Paten B."/>
            <person name="O'Brien S.J."/>
            <person name="Koepfli K.P."/>
            <person name="Paten B."/>
            <person name="Antunes A."/>
            <person name="Belov K."/>
            <person name="Bustamante C."/>
            <person name="Castoe T.A."/>
            <person name="Clawson H."/>
            <person name="Crawford A.J."/>
            <person name="Diekhans M."/>
            <person name="Distel D."/>
            <person name="Durbin R."/>
            <person name="Earl D."/>
            <person name="Fujita M.K."/>
            <person name="Gamble T."/>
            <person name="Georges A."/>
            <person name="Gemmell N."/>
            <person name="Gilbert M.T."/>
            <person name="Graves J.M."/>
            <person name="Green R.E."/>
            <person name="Hickey G."/>
            <person name="Jarvis E.D."/>
            <person name="Johnson W."/>
            <person name="Komissarov A."/>
            <person name="Korf I."/>
            <person name="Kuhn R."/>
            <person name="Larkin D.M."/>
            <person name="Lewin H."/>
            <person name="Lopez J.V."/>
            <person name="Ma J."/>
            <person name="Marques-Bonet T."/>
            <person name="Miller W."/>
            <person name="Murphy R."/>
            <person name="Pevzner P."/>
            <person name="Shapiro B."/>
            <person name="Steiner C."/>
            <person name="Tamazian G."/>
            <person name="Venkatesh B."/>
            <person name="Wang J."/>
            <person name="Wayne R."/>
            <person name="Wiley E."/>
            <person name="Yang H."/>
            <person name="Zhang G."/>
            <person name="Haussler D."/>
            <person name="Ryder O."/>
            <person name="O'Brien S.J."/>
        </authorList>
    </citation>
    <scope>NUCLEOTIDE SEQUENCE</scope>
</reference>
<feature type="domain" description="CN hydrolase" evidence="4">
    <location>
        <begin position="31"/>
        <end position="298"/>
    </location>
</feature>
<evidence type="ECO:0000256" key="2">
    <source>
        <dbReference type="ARBA" id="ARBA00022801"/>
    </source>
</evidence>
<dbReference type="Proteomes" id="UP000472240">
    <property type="component" value="Chromosome 3"/>
</dbReference>
<dbReference type="GeneTree" id="ENSGT00390000013823"/>
<dbReference type="GO" id="GO:0015939">
    <property type="term" value="P:pantothenate metabolic process"/>
    <property type="evidence" value="ECO:0007669"/>
    <property type="project" value="TreeGrafter"/>
</dbReference>
<evidence type="ECO:0000313" key="7">
    <source>
        <dbReference type="Proteomes" id="UP000472240"/>
    </source>
</evidence>
<dbReference type="PROSITE" id="PS50263">
    <property type="entry name" value="CN_HYDROLASE"/>
    <property type="match status" value="1"/>
</dbReference>
<reference evidence="6 7" key="3">
    <citation type="submission" date="2018-12" db="EMBL/GenBank/DDBJ databases">
        <title>G10K-VGP greater horseshoe bat female genome, primary haplotype.</title>
        <authorList>
            <person name="Teeling E."/>
            <person name="Myers G."/>
            <person name="Vernes S."/>
            <person name="Pippel M."/>
            <person name="Winkler S."/>
            <person name="Fedrigo O."/>
            <person name="Rhie A."/>
            <person name="Koren S."/>
            <person name="Phillippy A."/>
            <person name="Lewin H."/>
            <person name="Damas J."/>
            <person name="Howe K."/>
            <person name="Mountcastle J."/>
            <person name="Jarvis E.D."/>
        </authorList>
    </citation>
    <scope>NUCLEOTIDE SEQUENCE [LARGE SCALE GENOMIC DNA]</scope>
</reference>
<evidence type="ECO:0000313" key="6">
    <source>
        <dbReference type="Ensembl" id="ENSRFEP00010004520.1"/>
    </source>
</evidence>
<dbReference type="InterPro" id="IPR003010">
    <property type="entry name" value="C-N_Hydrolase"/>
</dbReference>
<dbReference type="Ensembl" id="ENSRFET00010004951.1">
    <property type="protein sequence ID" value="ENSRFEP00010004520.1"/>
    <property type="gene ID" value="ENSRFEG00010003139.1"/>
</dbReference>